<keyword evidence="3" id="KW-1185">Reference proteome</keyword>
<dbReference type="RefSeq" id="WP_103565886.1">
    <property type="nucleotide sequence ID" value="NZ_MTBP01000004.1"/>
</dbReference>
<name>A0A2P4UCW2_9ACTN</name>
<gene>
    <name evidence="2" type="ORF">BTM25_50720</name>
</gene>
<dbReference type="AlphaFoldDB" id="A0A2P4UCW2"/>
<accession>A0A2P4UCW2</accession>
<proteinExistence type="predicted"/>
<organism evidence="2 3">
    <name type="scientific">Actinomadura rubteroloni</name>
    <dbReference type="NCBI Taxonomy" id="1926885"/>
    <lineage>
        <taxon>Bacteria</taxon>
        <taxon>Bacillati</taxon>
        <taxon>Actinomycetota</taxon>
        <taxon>Actinomycetes</taxon>
        <taxon>Streptosporangiales</taxon>
        <taxon>Thermomonosporaceae</taxon>
        <taxon>Actinomadura</taxon>
    </lineage>
</organism>
<evidence type="ECO:0000313" key="2">
    <source>
        <dbReference type="EMBL" id="POM22866.1"/>
    </source>
</evidence>
<reference evidence="2 3" key="1">
    <citation type="journal article" date="2017" name="Chemistry">
        <title>Isolation, Biosynthesis and Chemical Modifications of Rubterolones A-F: Rare Tropolone Alkaloids from Actinomadura sp. 5-2.</title>
        <authorList>
            <person name="Guo H."/>
            <person name="Benndorf R."/>
            <person name="Leichnitz D."/>
            <person name="Klassen J.L."/>
            <person name="Vollmers J."/>
            <person name="Gorls H."/>
            <person name="Steinacker M."/>
            <person name="Weigel C."/>
            <person name="Dahse H.M."/>
            <person name="Kaster A.K."/>
            <person name="de Beer Z.W."/>
            <person name="Poulsen M."/>
            <person name="Beemelmanns C."/>
        </authorList>
    </citation>
    <scope>NUCLEOTIDE SEQUENCE [LARGE SCALE GENOMIC DNA]</scope>
    <source>
        <strain evidence="2 3">5-2</strain>
    </source>
</reference>
<comment type="caution">
    <text evidence="2">The sequence shown here is derived from an EMBL/GenBank/DDBJ whole genome shotgun (WGS) entry which is preliminary data.</text>
</comment>
<evidence type="ECO:0000256" key="1">
    <source>
        <dbReference type="SAM" id="MobiDB-lite"/>
    </source>
</evidence>
<feature type="region of interest" description="Disordered" evidence="1">
    <location>
        <begin position="1"/>
        <end position="22"/>
    </location>
</feature>
<dbReference type="Proteomes" id="UP000242367">
    <property type="component" value="Unassembled WGS sequence"/>
</dbReference>
<sequence>MTDGTTGTGRDAAEPPDDGSTEIGALIGRLAVPGDMDRETRGRLLARLARLLGANARRAGTAGVAGGRWLADLLVAAAPHIPVRDLATLREHHHGLAGEALADSVVRMAGHGTTAVGAAGGALAAVQFTAPPLLLTAPAQLVAETLVVAAIEVKMIAELHEVYGVRVEGSGTVRATSYVTAWAKRRGIDPLEEGTLTGALGTAAKSALRKRLLKTLGRSLTTIGPFLTGAAAGAALNRAATRRLAGAVRADLRRAGPGIVVSSAVPGTSPAKVLRLPRADER</sequence>
<protein>
    <recommendedName>
        <fullName evidence="4">EcsC family protein</fullName>
    </recommendedName>
</protein>
<evidence type="ECO:0008006" key="4">
    <source>
        <dbReference type="Google" id="ProtNLM"/>
    </source>
</evidence>
<evidence type="ECO:0000313" key="3">
    <source>
        <dbReference type="Proteomes" id="UP000242367"/>
    </source>
</evidence>
<dbReference type="EMBL" id="MTBP01000004">
    <property type="protein sequence ID" value="POM22866.1"/>
    <property type="molecule type" value="Genomic_DNA"/>
</dbReference>